<evidence type="ECO:0000313" key="4">
    <source>
        <dbReference type="Proteomes" id="UP000792457"/>
    </source>
</evidence>
<dbReference type="GO" id="GO:0031012">
    <property type="term" value="C:extracellular matrix"/>
    <property type="evidence" value="ECO:0007669"/>
    <property type="project" value="TreeGrafter"/>
</dbReference>
<name>A0A8K0P8G3_LADFU</name>
<dbReference type="InterPro" id="IPR031311">
    <property type="entry name" value="CHIT_BIND_RR_consensus"/>
</dbReference>
<dbReference type="Pfam" id="PF00379">
    <property type="entry name" value="Chitin_bind_4"/>
    <property type="match status" value="1"/>
</dbReference>
<dbReference type="PROSITE" id="PS00233">
    <property type="entry name" value="CHIT_BIND_RR_1"/>
    <property type="match status" value="1"/>
</dbReference>
<dbReference type="OrthoDB" id="6348134at2759"/>
<proteinExistence type="predicted"/>
<protein>
    <submittedName>
        <fullName evidence="3">Uncharacterized protein</fullName>
    </submittedName>
</protein>
<reference evidence="3" key="1">
    <citation type="submission" date="2013-04" db="EMBL/GenBank/DDBJ databases">
        <authorList>
            <person name="Qu J."/>
            <person name="Murali S.C."/>
            <person name="Bandaranaike D."/>
            <person name="Bellair M."/>
            <person name="Blankenburg K."/>
            <person name="Chao H."/>
            <person name="Dinh H."/>
            <person name="Doddapaneni H."/>
            <person name="Downs B."/>
            <person name="Dugan-Rocha S."/>
            <person name="Elkadiri S."/>
            <person name="Gnanaolivu R.D."/>
            <person name="Hernandez B."/>
            <person name="Javaid M."/>
            <person name="Jayaseelan J.C."/>
            <person name="Lee S."/>
            <person name="Li M."/>
            <person name="Ming W."/>
            <person name="Munidasa M."/>
            <person name="Muniz J."/>
            <person name="Nguyen L."/>
            <person name="Ongeri F."/>
            <person name="Osuji N."/>
            <person name="Pu L.-L."/>
            <person name="Puazo M."/>
            <person name="Qu C."/>
            <person name="Quiroz J."/>
            <person name="Raj R."/>
            <person name="Weissenberger G."/>
            <person name="Xin Y."/>
            <person name="Zou X."/>
            <person name="Han Y."/>
            <person name="Richards S."/>
            <person name="Worley K."/>
            <person name="Muzny D."/>
            <person name="Gibbs R."/>
        </authorList>
    </citation>
    <scope>NUCLEOTIDE SEQUENCE</scope>
    <source>
        <strain evidence="3">Sampled in the wild</strain>
    </source>
</reference>
<dbReference type="PRINTS" id="PR00947">
    <property type="entry name" value="CUTICLE"/>
</dbReference>
<dbReference type="PANTHER" id="PTHR12236:SF95">
    <property type="entry name" value="CUTICULAR PROTEIN 76BD, ISOFORM C-RELATED"/>
    <property type="match status" value="1"/>
</dbReference>
<reference evidence="3" key="2">
    <citation type="submission" date="2017-10" db="EMBL/GenBank/DDBJ databases">
        <title>Ladona fulva Genome sequencing and assembly.</title>
        <authorList>
            <person name="Murali S."/>
            <person name="Richards S."/>
            <person name="Bandaranaike D."/>
            <person name="Bellair M."/>
            <person name="Blankenburg K."/>
            <person name="Chao H."/>
            <person name="Dinh H."/>
            <person name="Doddapaneni H."/>
            <person name="Dugan-Rocha S."/>
            <person name="Elkadiri S."/>
            <person name="Gnanaolivu R."/>
            <person name="Hernandez B."/>
            <person name="Skinner E."/>
            <person name="Javaid M."/>
            <person name="Lee S."/>
            <person name="Li M."/>
            <person name="Ming W."/>
            <person name="Munidasa M."/>
            <person name="Muniz J."/>
            <person name="Nguyen L."/>
            <person name="Hughes D."/>
            <person name="Osuji N."/>
            <person name="Pu L.-L."/>
            <person name="Puazo M."/>
            <person name="Qu C."/>
            <person name="Quiroz J."/>
            <person name="Raj R."/>
            <person name="Weissenberger G."/>
            <person name="Xin Y."/>
            <person name="Zou X."/>
            <person name="Han Y."/>
            <person name="Worley K."/>
            <person name="Muzny D."/>
            <person name="Gibbs R."/>
        </authorList>
    </citation>
    <scope>NUCLEOTIDE SEQUENCE</scope>
    <source>
        <strain evidence="3">Sampled in the wild</strain>
    </source>
</reference>
<dbReference type="AlphaFoldDB" id="A0A8K0P8G3"/>
<evidence type="ECO:0000256" key="2">
    <source>
        <dbReference type="PROSITE-ProRule" id="PRU00497"/>
    </source>
</evidence>
<dbReference type="InterPro" id="IPR000618">
    <property type="entry name" value="Insect_cuticle"/>
</dbReference>
<sequence length="178" mass="20097">MSLILSIEKARRIIWTKCYAENYKKVKLLRKSFSFHKVFPRIYNLKEHLHTFSLKNTEILQTVNAYPKYNYDYAVHDLHTGDVKNKWETRDGDVVKGAYSVNEPDGTIRKVEYTADKHNGFNAVVTKIGKAVHPEPVHHYGGGYGGHFGGIAAGFHGDAGSFANANNLVFAHHGGHHY</sequence>
<evidence type="ECO:0000256" key="1">
    <source>
        <dbReference type="ARBA" id="ARBA00022460"/>
    </source>
</evidence>
<dbReference type="PANTHER" id="PTHR12236">
    <property type="entry name" value="STRUCTURAL CONTITUENT OF CUTICLE"/>
    <property type="match status" value="1"/>
</dbReference>
<evidence type="ECO:0000313" key="3">
    <source>
        <dbReference type="EMBL" id="KAG8237007.1"/>
    </source>
</evidence>
<dbReference type="GO" id="GO:0042302">
    <property type="term" value="F:structural constituent of cuticle"/>
    <property type="evidence" value="ECO:0007669"/>
    <property type="project" value="UniProtKB-UniRule"/>
</dbReference>
<organism evidence="3 4">
    <name type="scientific">Ladona fulva</name>
    <name type="common">Scarce chaser dragonfly</name>
    <name type="synonym">Libellula fulva</name>
    <dbReference type="NCBI Taxonomy" id="123851"/>
    <lineage>
        <taxon>Eukaryota</taxon>
        <taxon>Metazoa</taxon>
        <taxon>Ecdysozoa</taxon>
        <taxon>Arthropoda</taxon>
        <taxon>Hexapoda</taxon>
        <taxon>Insecta</taxon>
        <taxon>Pterygota</taxon>
        <taxon>Palaeoptera</taxon>
        <taxon>Odonata</taxon>
        <taxon>Epiprocta</taxon>
        <taxon>Anisoptera</taxon>
        <taxon>Libelluloidea</taxon>
        <taxon>Libellulidae</taxon>
        <taxon>Ladona</taxon>
    </lineage>
</organism>
<keyword evidence="4" id="KW-1185">Reference proteome</keyword>
<keyword evidence="1 2" id="KW-0193">Cuticle</keyword>
<comment type="caution">
    <text evidence="3">The sequence shown here is derived from an EMBL/GenBank/DDBJ whole genome shotgun (WGS) entry which is preliminary data.</text>
</comment>
<dbReference type="Proteomes" id="UP000792457">
    <property type="component" value="Unassembled WGS sequence"/>
</dbReference>
<dbReference type="EMBL" id="KZ309112">
    <property type="protein sequence ID" value="KAG8237007.1"/>
    <property type="molecule type" value="Genomic_DNA"/>
</dbReference>
<dbReference type="GO" id="GO:0005615">
    <property type="term" value="C:extracellular space"/>
    <property type="evidence" value="ECO:0007669"/>
    <property type="project" value="TreeGrafter"/>
</dbReference>
<dbReference type="InterPro" id="IPR051217">
    <property type="entry name" value="Insect_Cuticle_Struc_Prot"/>
</dbReference>
<gene>
    <name evidence="3" type="ORF">J437_LFUL017423</name>
</gene>
<dbReference type="PROSITE" id="PS51155">
    <property type="entry name" value="CHIT_BIND_RR_2"/>
    <property type="match status" value="1"/>
</dbReference>
<accession>A0A8K0P8G3</accession>